<evidence type="ECO:0000313" key="7">
    <source>
        <dbReference type="EMBL" id="KAE8715644.1"/>
    </source>
</evidence>
<dbReference type="GO" id="GO:0046983">
    <property type="term" value="F:protein dimerization activity"/>
    <property type="evidence" value="ECO:0007669"/>
    <property type="project" value="InterPro"/>
</dbReference>
<organism evidence="7 8">
    <name type="scientific">Hibiscus syriacus</name>
    <name type="common">Rose of Sharon</name>
    <dbReference type="NCBI Taxonomy" id="106335"/>
    <lineage>
        <taxon>Eukaryota</taxon>
        <taxon>Viridiplantae</taxon>
        <taxon>Streptophyta</taxon>
        <taxon>Embryophyta</taxon>
        <taxon>Tracheophyta</taxon>
        <taxon>Spermatophyta</taxon>
        <taxon>Magnoliopsida</taxon>
        <taxon>eudicotyledons</taxon>
        <taxon>Gunneridae</taxon>
        <taxon>Pentapetalae</taxon>
        <taxon>rosids</taxon>
        <taxon>malvids</taxon>
        <taxon>Malvales</taxon>
        <taxon>Malvaceae</taxon>
        <taxon>Malvoideae</taxon>
        <taxon>Hibiscus</taxon>
    </lineage>
</organism>
<dbReference type="FunFam" id="4.10.280.10:FF:000022">
    <property type="entry name" value="Basic helix-loop-helix transcription factor"/>
    <property type="match status" value="1"/>
</dbReference>
<dbReference type="OrthoDB" id="651283at2759"/>
<evidence type="ECO:0000256" key="5">
    <source>
        <dbReference type="ARBA" id="ARBA00023242"/>
    </source>
</evidence>
<dbReference type="Gene3D" id="4.10.280.10">
    <property type="entry name" value="Helix-loop-helix DNA-binding domain"/>
    <property type="match status" value="1"/>
</dbReference>
<dbReference type="Pfam" id="PF23176">
    <property type="entry name" value="bHLH_LHW"/>
    <property type="match status" value="1"/>
</dbReference>
<dbReference type="InterPro" id="IPR036638">
    <property type="entry name" value="HLH_DNA-bd_sf"/>
</dbReference>
<dbReference type="SUPFAM" id="SSF47459">
    <property type="entry name" value="HLH, helix-loop-helix DNA-binding domain"/>
    <property type="match status" value="1"/>
</dbReference>
<evidence type="ECO:0000313" key="8">
    <source>
        <dbReference type="Proteomes" id="UP000436088"/>
    </source>
</evidence>
<evidence type="ECO:0000256" key="4">
    <source>
        <dbReference type="ARBA" id="ARBA00023163"/>
    </source>
</evidence>
<keyword evidence="3" id="KW-0238">DNA-binding</keyword>
<evidence type="ECO:0000256" key="3">
    <source>
        <dbReference type="ARBA" id="ARBA00023125"/>
    </source>
</evidence>
<sequence>MESLAVFHDEDWDSFNSMFSYEEGQLDFMHQILHQFFFPPVHDDHSTFCTNPEANTSVAESLFCSSNALDPDFHYKSQESSWSSNSSSSVSVPQLNHEIYSQCDSNRIAVTNGVTMSLDISTDIDGVNDKITHSFPSPFPNIAVRNAVNVIEDLSTDNANESLLKRKFDVLELHDEGDNKINTDSSRTTKKRAQLPKDKIRERINEKLRILQNLVPNGTKVDISTMLEDAIHHVKFLQLQIKLLSSDEQWMHAPIAYNGVDIGLNKKICALL</sequence>
<dbReference type="AlphaFoldDB" id="A0A6A3BFZ1"/>
<dbReference type="Proteomes" id="UP000436088">
    <property type="component" value="Unassembled WGS sequence"/>
</dbReference>
<evidence type="ECO:0000256" key="2">
    <source>
        <dbReference type="ARBA" id="ARBA00023015"/>
    </source>
</evidence>
<comment type="caution">
    <text evidence="7">The sequence shown here is derived from an EMBL/GenBank/DDBJ whole genome shotgun (WGS) entry which is preliminary data.</text>
</comment>
<dbReference type="GO" id="GO:0000981">
    <property type="term" value="F:DNA-binding transcription factor activity, RNA polymerase II-specific"/>
    <property type="evidence" value="ECO:0007669"/>
    <property type="project" value="TreeGrafter"/>
</dbReference>
<feature type="domain" description="BHLH" evidence="6">
    <location>
        <begin position="188"/>
        <end position="237"/>
    </location>
</feature>
<dbReference type="InterPro" id="IPR045843">
    <property type="entry name" value="IND-like"/>
</dbReference>
<gene>
    <name evidence="7" type="ORF">F3Y22_tig00110162pilonHSYRG00085</name>
</gene>
<dbReference type="GO" id="GO:0005634">
    <property type="term" value="C:nucleus"/>
    <property type="evidence" value="ECO:0007669"/>
    <property type="project" value="UniProtKB-SubCell"/>
</dbReference>
<dbReference type="SMART" id="SM00353">
    <property type="entry name" value="HLH"/>
    <property type="match status" value="1"/>
</dbReference>
<evidence type="ECO:0000256" key="1">
    <source>
        <dbReference type="ARBA" id="ARBA00004123"/>
    </source>
</evidence>
<keyword evidence="4" id="KW-0804">Transcription</keyword>
<dbReference type="PANTHER" id="PTHR16223">
    <property type="entry name" value="TRANSCRIPTION FACTOR BHLH83-RELATED"/>
    <property type="match status" value="1"/>
</dbReference>
<dbReference type="GO" id="GO:0048766">
    <property type="term" value="P:root hair initiation"/>
    <property type="evidence" value="ECO:0007669"/>
    <property type="project" value="UniProtKB-ARBA"/>
</dbReference>
<reference evidence="7" key="1">
    <citation type="submission" date="2019-09" db="EMBL/GenBank/DDBJ databases">
        <title>Draft genome information of white flower Hibiscus syriacus.</title>
        <authorList>
            <person name="Kim Y.-M."/>
        </authorList>
    </citation>
    <scope>NUCLEOTIDE SEQUENCE [LARGE SCALE GENOMIC DNA]</scope>
    <source>
        <strain evidence="7">YM2019G1</strain>
    </source>
</reference>
<keyword evidence="2" id="KW-0805">Transcription regulation</keyword>
<dbReference type="PROSITE" id="PS50888">
    <property type="entry name" value="BHLH"/>
    <property type="match status" value="1"/>
</dbReference>
<keyword evidence="5" id="KW-0539">Nucleus</keyword>
<protein>
    <submittedName>
        <fullName evidence="7">BHLH139 protein</fullName>
    </submittedName>
</protein>
<comment type="subcellular location">
    <subcellularLocation>
        <location evidence="1">Nucleus</location>
    </subcellularLocation>
</comment>
<proteinExistence type="predicted"/>
<accession>A0A6A3BFZ1</accession>
<dbReference type="InterPro" id="IPR011598">
    <property type="entry name" value="bHLH_dom"/>
</dbReference>
<name>A0A6A3BFZ1_HIBSY</name>
<dbReference type="GO" id="GO:0000978">
    <property type="term" value="F:RNA polymerase II cis-regulatory region sequence-specific DNA binding"/>
    <property type="evidence" value="ECO:0007669"/>
    <property type="project" value="TreeGrafter"/>
</dbReference>
<evidence type="ECO:0000259" key="6">
    <source>
        <dbReference type="PROSITE" id="PS50888"/>
    </source>
</evidence>
<dbReference type="PANTHER" id="PTHR16223:SF330">
    <property type="entry name" value="OS03G0205300 PROTEIN"/>
    <property type="match status" value="1"/>
</dbReference>
<dbReference type="EMBL" id="VEPZ02000858">
    <property type="protein sequence ID" value="KAE8715644.1"/>
    <property type="molecule type" value="Genomic_DNA"/>
</dbReference>
<keyword evidence="8" id="KW-1185">Reference proteome</keyword>
<dbReference type="CDD" id="cd11454">
    <property type="entry name" value="bHLH_AtIND_like"/>
    <property type="match status" value="1"/>
</dbReference>